<dbReference type="InterPro" id="IPR014025">
    <property type="entry name" value="Glutaredoxin_subgr"/>
</dbReference>
<dbReference type="GO" id="GO:0005801">
    <property type="term" value="C:cis-Golgi network"/>
    <property type="evidence" value="ECO:0007669"/>
    <property type="project" value="UniProtKB-ARBA"/>
</dbReference>
<evidence type="ECO:0000313" key="4">
    <source>
        <dbReference type="EMBL" id="CCX16178.1"/>
    </source>
</evidence>
<evidence type="ECO:0000313" key="5">
    <source>
        <dbReference type="Proteomes" id="UP000018144"/>
    </source>
</evidence>
<dbReference type="eggNOG" id="KOG1752">
    <property type="taxonomic scope" value="Eukaryota"/>
</dbReference>
<dbReference type="STRING" id="1076935.U4LHP1"/>
<dbReference type="Pfam" id="PF00462">
    <property type="entry name" value="Glutaredoxin"/>
    <property type="match status" value="1"/>
</dbReference>
<dbReference type="PANTHER" id="PTHR45694">
    <property type="entry name" value="GLUTAREDOXIN 2"/>
    <property type="match status" value="1"/>
</dbReference>
<dbReference type="Gene3D" id="3.40.30.10">
    <property type="entry name" value="Glutaredoxin"/>
    <property type="match status" value="1"/>
</dbReference>
<dbReference type="FunFam" id="3.40.30.10:FF:000093">
    <property type="entry name" value="Glutaredoxin 2"/>
    <property type="match status" value="1"/>
</dbReference>
<organism evidence="4 5">
    <name type="scientific">Pyronema omphalodes (strain CBS 100304)</name>
    <name type="common">Pyronema confluens</name>
    <dbReference type="NCBI Taxonomy" id="1076935"/>
    <lineage>
        <taxon>Eukaryota</taxon>
        <taxon>Fungi</taxon>
        <taxon>Dikarya</taxon>
        <taxon>Ascomycota</taxon>
        <taxon>Pezizomycotina</taxon>
        <taxon>Pezizomycetes</taxon>
        <taxon>Pezizales</taxon>
        <taxon>Pyronemataceae</taxon>
        <taxon>Pyronema</taxon>
    </lineage>
</organism>
<dbReference type="InterPro" id="IPR011899">
    <property type="entry name" value="Glutaredoxin_euk/vir"/>
</dbReference>
<dbReference type="PROSITE" id="PS51354">
    <property type="entry name" value="GLUTAREDOXIN_2"/>
    <property type="match status" value="1"/>
</dbReference>
<dbReference type="GO" id="GO:0005796">
    <property type="term" value="C:Golgi lumen"/>
    <property type="evidence" value="ECO:0007669"/>
    <property type="project" value="TreeGrafter"/>
</dbReference>
<dbReference type="AlphaFoldDB" id="U4LHP1"/>
<dbReference type="InterPro" id="IPR002109">
    <property type="entry name" value="Glutaredoxin"/>
</dbReference>
<dbReference type="PRINTS" id="PR00160">
    <property type="entry name" value="GLUTAREDOXIN"/>
</dbReference>
<feature type="domain" description="Glutaredoxin" evidence="3">
    <location>
        <begin position="61"/>
        <end position="126"/>
    </location>
</feature>
<dbReference type="OMA" id="MDEGSEW"/>
<dbReference type="NCBIfam" id="TIGR02180">
    <property type="entry name" value="GRX_euk"/>
    <property type="match status" value="1"/>
</dbReference>
<gene>
    <name evidence="4" type="ORF">PCON_02709</name>
</gene>
<dbReference type="InterPro" id="IPR036249">
    <property type="entry name" value="Thioredoxin-like_sf"/>
</dbReference>
<feature type="chain" id="PRO_5004652319" evidence="2">
    <location>
        <begin position="28"/>
        <end position="161"/>
    </location>
</feature>
<accession>U4LHP1</accession>
<comment type="similarity">
    <text evidence="1">Belongs to the glutaredoxin family. Monothiol subfamily.</text>
</comment>
<protein>
    <submittedName>
        <fullName evidence="4">Similar to Monothiol glutaredoxin-7 acc. no. P38068</fullName>
    </submittedName>
</protein>
<dbReference type="EMBL" id="HF936318">
    <property type="protein sequence ID" value="CCX16178.1"/>
    <property type="molecule type" value="Genomic_DNA"/>
</dbReference>
<evidence type="ECO:0000256" key="1">
    <source>
        <dbReference type="ARBA" id="ARBA00009630"/>
    </source>
</evidence>
<dbReference type="GO" id="GO:0034599">
    <property type="term" value="P:cellular response to oxidative stress"/>
    <property type="evidence" value="ECO:0007669"/>
    <property type="project" value="TreeGrafter"/>
</dbReference>
<name>U4LHP1_PYROM</name>
<evidence type="ECO:0000259" key="3">
    <source>
        <dbReference type="Pfam" id="PF00462"/>
    </source>
</evidence>
<keyword evidence="5" id="KW-1185">Reference proteome</keyword>
<dbReference type="GO" id="GO:0004362">
    <property type="term" value="F:glutathione-disulfide reductase (NADPH) activity"/>
    <property type="evidence" value="ECO:0007669"/>
    <property type="project" value="UniProtKB-ARBA"/>
</dbReference>
<dbReference type="CDD" id="cd03419">
    <property type="entry name" value="GRX_GRXh_1_2_like"/>
    <property type="match status" value="1"/>
</dbReference>
<dbReference type="SUPFAM" id="SSF52833">
    <property type="entry name" value="Thioredoxin-like"/>
    <property type="match status" value="1"/>
</dbReference>
<dbReference type="PANTHER" id="PTHR45694:SF5">
    <property type="entry name" value="GLUTAREDOXIN 2"/>
    <property type="match status" value="1"/>
</dbReference>
<keyword evidence="2" id="KW-0732">Signal</keyword>
<dbReference type="OrthoDB" id="423313at2759"/>
<reference evidence="4 5" key="1">
    <citation type="journal article" date="2013" name="PLoS Genet.">
        <title>The genome and development-dependent transcriptomes of Pyronema confluens: a window into fungal evolution.</title>
        <authorList>
            <person name="Traeger S."/>
            <person name="Altegoer F."/>
            <person name="Freitag M."/>
            <person name="Gabaldon T."/>
            <person name="Kempken F."/>
            <person name="Kumar A."/>
            <person name="Marcet-Houben M."/>
            <person name="Poggeler S."/>
            <person name="Stajich J.E."/>
            <person name="Nowrousian M."/>
        </authorList>
    </citation>
    <scope>NUCLEOTIDE SEQUENCE [LARGE SCALE GENOMIC DNA]</scope>
    <source>
        <strain evidence="5">CBS 100304</strain>
        <tissue evidence="4">Vegetative mycelium</tissue>
    </source>
</reference>
<evidence type="ECO:0000256" key="2">
    <source>
        <dbReference type="SAM" id="SignalP"/>
    </source>
</evidence>
<proteinExistence type="inferred from homology"/>
<sequence>MITQRRTRSFLLAFSLLLIAGLYLTLAHSTPRSANYLHQLRSVASSEQSTELTKLTDKYPIIIFSKSYCPYSAKAKAILTEKYRIVPEPLVVEIDKHPKGLELQEALEKATGRRTVPNILVNGRSIGGCDDIKDLDALGRLPDTIRNYGGSKIQQVFVLKE</sequence>
<dbReference type="Proteomes" id="UP000018144">
    <property type="component" value="Unassembled WGS sequence"/>
</dbReference>
<dbReference type="GO" id="GO:0000324">
    <property type="term" value="C:fungal-type vacuole"/>
    <property type="evidence" value="ECO:0007669"/>
    <property type="project" value="TreeGrafter"/>
</dbReference>
<feature type="signal peptide" evidence="2">
    <location>
        <begin position="1"/>
        <end position="27"/>
    </location>
</feature>